<evidence type="ECO:0000256" key="1">
    <source>
        <dbReference type="ARBA" id="ARBA00007913"/>
    </source>
</evidence>
<feature type="domain" description="DNA2/NAM7 helicase helicase" evidence="7">
    <location>
        <begin position="834"/>
        <end position="881"/>
    </location>
</feature>
<feature type="region of interest" description="Disordered" evidence="6">
    <location>
        <begin position="265"/>
        <end position="288"/>
    </location>
</feature>
<evidence type="ECO:0000259" key="7">
    <source>
        <dbReference type="Pfam" id="PF13086"/>
    </source>
</evidence>
<dbReference type="Proteomes" id="UP000199137">
    <property type="component" value="Unassembled WGS sequence"/>
</dbReference>
<dbReference type="STRING" id="112413.SAMN05421854_109106"/>
<dbReference type="GO" id="GO:0005524">
    <property type="term" value="F:ATP binding"/>
    <property type="evidence" value="ECO:0007669"/>
    <property type="project" value="UniProtKB-KW"/>
</dbReference>
<keyword evidence="3" id="KW-0378">Hydrolase</keyword>
<evidence type="ECO:0000256" key="5">
    <source>
        <dbReference type="ARBA" id="ARBA00022840"/>
    </source>
</evidence>
<keyword evidence="5" id="KW-0067">ATP-binding</keyword>
<dbReference type="PROSITE" id="PS00018">
    <property type="entry name" value="EF_HAND_1"/>
    <property type="match status" value="1"/>
</dbReference>
<reference evidence="9 10" key="1">
    <citation type="submission" date="2016-10" db="EMBL/GenBank/DDBJ databases">
        <authorList>
            <person name="de Groot N.N."/>
        </authorList>
    </citation>
    <scope>NUCLEOTIDE SEQUENCE [LARGE SCALE GENOMIC DNA]</scope>
    <source>
        <strain evidence="9 10">DSM 44637</strain>
    </source>
</reference>
<evidence type="ECO:0000256" key="3">
    <source>
        <dbReference type="ARBA" id="ARBA00022801"/>
    </source>
</evidence>
<dbReference type="AlphaFoldDB" id="A0A1I5W871"/>
<feature type="domain" description="DNA2/NAM7 helicase-like C-terminal" evidence="8">
    <location>
        <begin position="912"/>
        <end position="1091"/>
    </location>
</feature>
<dbReference type="InterPro" id="IPR041679">
    <property type="entry name" value="DNA2/NAM7-like_C"/>
</dbReference>
<keyword evidence="2" id="KW-0547">Nucleotide-binding</keyword>
<dbReference type="CDD" id="cd18808">
    <property type="entry name" value="SF1_C_Upf1"/>
    <property type="match status" value="1"/>
</dbReference>
<dbReference type="InterPro" id="IPR047187">
    <property type="entry name" value="SF1_C_Upf1"/>
</dbReference>
<dbReference type="InterPro" id="IPR029030">
    <property type="entry name" value="Caspase-like_dom_sf"/>
</dbReference>
<dbReference type="GO" id="GO:0043139">
    <property type="term" value="F:5'-3' DNA helicase activity"/>
    <property type="evidence" value="ECO:0007669"/>
    <property type="project" value="TreeGrafter"/>
</dbReference>
<protein>
    <submittedName>
        <fullName evidence="9">Caspase domain-containing protein</fullName>
    </submittedName>
</protein>
<dbReference type="SUPFAM" id="SSF52540">
    <property type="entry name" value="P-loop containing nucleoside triphosphate hydrolases"/>
    <property type="match status" value="1"/>
</dbReference>
<dbReference type="RefSeq" id="WP_167545486.1">
    <property type="nucleotide sequence ID" value="NZ_FOWC01000009.1"/>
</dbReference>
<dbReference type="InterPro" id="IPR018247">
    <property type="entry name" value="EF_Hand_1_Ca_BS"/>
</dbReference>
<dbReference type="Gene3D" id="3.40.50.1460">
    <property type="match status" value="1"/>
</dbReference>
<dbReference type="NCBIfam" id="NF047832">
    <property type="entry name" value="caspase_w_EACC1"/>
    <property type="match status" value="1"/>
</dbReference>
<evidence type="ECO:0000256" key="4">
    <source>
        <dbReference type="ARBA" id="ARBA00022806"/>
    </source>
</evidence>
<name>A0A1I5W871_9PSEU</name>
<dbReference type="Gene3D" id="3.40.50.300">
    <property type="entry name" value="P-loop containing nucleotide triphosphate hydrolases"/>
    <property type="match status" value="2"/>
</dbReference>
<evidence type="ECO:0000256" key="6">
    <source>
        <dbReference type="SAM" id="MobiDB-lite"/>
    </source>
</evidence>
<dbReference type="InterPro" id="IPR027417">
    <property type="entry name" value="P-loop_NTPase"/>
</dbReference>
<dbReference type="InterPro" id="IPR041677">
    <property type="entry name" value="DNA2/NAM7_AAA_11"/>
</dbReference>
<proteinExistence type="inferred from homology"/>
<dbReference type="SUPFAM" id="SSF52129">
    <property type="entry name" value="Caspase-like"/>
    <property type="match status" value="1"/>
</dbReference>
<dbReference type="InterPro" id="IPR050534">
    <property type="entry name" value="Coronavir_polyprotein_1ab"/>
</dbReference>
<organism evidence="9 10">
    <name type="scientific">Amycolatopsis rubida</name>
    <dbReference type="NCBI Taxonomy" id="112413"/>
    <lineage>
        <taxon>Bacteria</taxon>
        <taxon>Bacillati</taxon>
        <taxon>Actinomycetota</taxon>
        <taxon>Actinomycetes</taxon>
        <taxon>Pseudonocardiales</taxon>
        <taxon>Pseudonocardiaceae</taxon>
        <taxon>Amycolatopsis</taxon>
    </lineage>
</organism>
<evidence type="ECO:0000313" key="9">
    <source>
        <dbReference type="EMBL" id="SFQ15945.1"/>
    </source>
</evidence>
<accession>A0A1I5W871</accession>
<evidence type="ECO:0000259" key="8">
    <source>
        <dbReference type="Pfam" id="PF13087"/>
    </source>
</evidence>
<dbReference type="Pfam" id="PF13086">
    <property type="entry name" value="AAA_11"/>
    <property type="match status" value="2"/>
</dbReference>
<keyword evidence="4" id="KW-0347">Helicase</keyword>
<gene>
    <name evidence="9" type="ORF">SAMN05421854_109106</name>
</gene>
<dbReference type="EMBL" id="FOWC01000009">
    <property type="protein sequence ID" value="SFQ15945.1"/>
    <property type="molecule type" value="Genomic_DNA"/>
</dbReference>
<dbReference type="GO" id="GO:0016787">
    <property type="term" value="F:hydrolase activity"/>
    <property type="evidence" value="ECO:0007669"/>
    <property type="project" value="UniProtKB-KW"/>
</dbReference>
<dbReference type="Pfam" id="PF13087">
    <property type="entry name" value="AAA_12"/>
    <property type="match status" value="1"/>
</dbReference>
<evidence type="ECO:0000256" key="2">
    <source>
        <dbReference type="ARBA" id="ARBA00022741"/>
    </source>
</evidence>
<feature type="domain" description="DNA2/NAM7 helicase helicase" evidence="7">
    <location>
        <begin position="539"/>
        <end position="678"/>
    </location>
</feature>
<dbReference type="PANTHER" id="PTHR43788:SF8">
    <property type="entry name" value="DNA-BINDING PROTEIN SMUBP-2"/>
    <property type="match status" value="1"/>
</dbReference>
<comment type="similarity">
    <text evidence="1">Belongs to the DNA2/NAM7 helicase family.</text>
</comment>
<evidence type="ECO:0000313" key="10">
    <source>
        <dbReference type="Proteomes" id="UP000199137"/>
    </source>
</evidence>
<dbReference type="PANTHER" id="PTHR43788">
    <property type="entry name" value="DNA2/NAM7 HELICASE FAMILY MEMBER"/>
    <property type="match status" value="1"/>
</dbReference>
<sequence>MSGGRKRALLIGTAGYRDTTEFSALPCTHSDVAELRQVLEDPAIGQFAEVQTVLDPDAATMRDRIAAFLGDLDADELGLLYISGHGHRLSDSTSEFHFIAADSWKASCEQTAVGASFVNEHLENSYAAQKIAIFDCCYSGGFSLGMTTRLAKGSAHRNGFPQPRGVYVMASSGPSELSWVDSRPRSGPPLSLFTAELVTALRTGKADTDGDGIVSANELFHYVNDQVRTVQPPEAAPRQVPVFSADRVNGQIHLARCRAGQAIRPGTQLPARSATGHPAGKGTDSSSFGAPTPAALLRYYQACVQKDDSEPKPLLAAHAQRQYACFRGAERLLVRDLDPDGAVSMPAEAAQLVDTADEYTEFWYGYPAVVLHQGRGRPQFAPLFLTQVEVVDSADGRRLRPVGEIVPHDGLVNALLDNDEAAALLSTYQSTWQSGMHSHLLREVQHFLREDFGLATVQPLRPSSLEPEIETDTPTSGARNAAVLFAHQAGGSASNGLVKDLDYIAEHEREIQKTALAPLFGLAGNAAVRPWRPVYVEQCNDGQRAVLESAMTQQLTVATGPPGTGKSQLVTNAVATALVNGQSVLVASTNNRAVDEVWERCEKLVPGAVVRTGNLQMKEREKRTLTDYLAMPPPRQHSATAVAELDRAFAVHAEAVRALAETAEQEARLLTLGQHRKAIAEQLSTTTTALAAAFSAADLAVLHRRASRAANAKFFGTRRRAKFCASVGWHGETTAEVCQRLATWALAEAQWQQERTRPAPSDDQLAANLAQAENQVLAASHTAWETVVRTSARTGKAEIEALLRASSTGGWAVMRRCREHVKGWALTALSARRLPADAASFDLVIVDEASQCSVPHLLPLLYRGARALVIGDVQQLGPVIKLSEQAEAELVKAHRVSPVWLDSRQLSYRRHSAFHAVERLVRAPLLLDEHYRCHPEIADLANRRFYRSQLTVLTDEARRTQLPGAPISWIDVAGAAARSANTSWQNDVEACRVAEVVERLLAELPEAATIGVITPYKGQASVLGRRLPNDPRVVPGTVHTFQGGERDVIVLSPVISRDFPRQSKGWLQQQDTLWNVAVTRARSRLIVVGDRLAWPEDDNIGTALVRAAERSGNAERQANADPLLSTLYAWLRNRCPDQVELLVYRNGYLADAVAGEYAFLLDRGPADGRPRHQHLRVQLLRTRLLNTSSSTTIRVPAWRLYDNT</sequence>